<feature type="transmembrane region" description="Helical" evidence="1">
    <location>
        <begin position="36"/>
        <end position="55"/>
    </location>
</feature>
<proteinExistence type="predicted"/>
<keyword evidence="1" id="KW-0812">Transmembrane</keyword>
<sequence>MSTGQYSNHQCSLGNVTRGPVQKLCWGAIGSISPSFPFFFSLSVLLPLGCAFSGLNNSLCQWPLPCTRSMRVFLFVHVKRKHEAKEFIAALERGLQLQA</sequence>
<dbReference type="Proteomes" id="UP000012960">
    <property type="component" value="Unplaced"/>
</dbReference>
<protein>
    <submittedName>
        <fullName evidence="2">(wild Malaysian banana) hypothetical protein</fullName>
    </submittedName>
</protein>
<name>A0A804KPM0_MUSAM</name>
<accession>A0A804KPM0</accession>
<gene>
    <name evidence="2" type="ORF">GSMUA_247040.1</name>
</gene>
<dbReference type="EnsemblPlants" id="Ma09_t28350.1">
    <property type="protein sequence ID" value="Ma09_p28350.1"/>
    <property type="gene ID" value="Ma09_g28350"/>
</dbReference>
<organism evidence="3 4">
    <name type="scientific">Musa acuminata subsp. malaccensis</name>
    <name type="common">Wild banana</name>
    <name type="synonym">Musa malaccensis</name>
    <dbReference type="NCBI Taxonomy" id="214687"/>
    <lineage>
        <taxon>Eukaryota</taxon>
        <taxon>Viridiplantae</taxon>
        <taxon>Streptophyta</taxon>
        <taxon>Embryophyta</taxon>
        <taxon>Tracheophyta</taxon>
        <taxon>Spermatophyta</taxon>
        <taxon>Magnoliopsida</taxon>
        <taxon>Liliopsida</taxon>
        <taxon>Zingiberales</taxon>
        <taxon>Musaceae</taxon>
        <taxon>Musa</taxon>
    </lineage>
</organism>
<evidence type="ECO:0000313" key="4">
    <source>
        <dbReference type="Proteomes" id="UP000012960"/>
    </source>
</evidence>
<dbReference type="EMBL" id="HG996474">
    <property type="protein sequence ID" value="CAG1836735.1"/>
    <property type="molecule type" value="Genomic_DNA"/>
</dbReference>
<evidence type="ECO:0000313" key="3">
    <source>
        <dbReference type="EnsemblPlants" id="Ma09_p28350.1"/>
    </source>
</evidence>
<evidence type="ECO:0000313" key="2">
    <source>
        <dbReference type="EMBL" id="CAG1836735.1"/>
    </source>
</evidence>
<dbReference type="Gramene" id="Ma09_t28350.1">
    <property type="protein sequence ID" value="Ma09_p28350.1"/>
    <property type="gene ID" value="Ma09_g28350"/>
</dbReference>
<reference evidence="3" key="2">
    <citation type="submission" date="2021-05" db="UniProtKB">
        <authorList>
            <consortium name="EnsemblPlants"/>
        </authorList>
    </citation>
    <scope>IDENTIFICATION</scope>
    <source>
        <strain evidence="3">subsp. malaccensis</strain>
    </source>
</reference>
<dbReference type="AlphaFoldDB" id="A0A804KPM0"/>
<evidence type="ECO:0000256" key="1">
    <source>
        <dbReference type="SAM" id="Phobius"/>
    </source>
</evidence>
<dbReference type="InParanoid" id="A0A804KPM0"/>
<keyword evidence="1" id="KW-1133">Transmembrane helix</keyword>
<keyword evidence="1" id="KW-0472">Membrane</keyword>
<keyword evidence="4" id="KW-1185">Reference proteome</keyword>
<reference evidence="2" key="1">
    <citation type="submission" date="2021-03" db="EMBL/GenBank/DDBJ databases">
        <authorList>
            <consortium name="Genoscope - CEA"/>
            <person name="William W."/>
        </authorList>
    </citation>
    <scope>NUCLEOTIDE SEQUENCE</scope>
    <source>
        <strain evidence="2">Doubled-haploid Pahang</strain>
    </source>
</reference>